<dbReference type="GO" id="GO:0005634">
    <property type="term" value="C:nucleus"/>
    <property type="evidence" value="ECO:0007669"/>
    <property type="project" value="UniProtKB-SubCell"/>
</dbReference>
<evidence type="ECO:0000313" key="14">
    <source>
        <dbReference type="EMBL" id="KAK3732333.1"/>
    </source>
</evidence>
<evidence type="ECO:0000256" key="3">
    <source>
        <dbReference type="ARBA" id="ARBA00005287"/>
    </source>
</evidence>
<protein>
    <recommendedName>
        <fullName evidence="16">Cytochrome P450</fullName>
    </recommendedName>
</protein>
<keyword evidence="13" id="KW-1133">Transmembrane helix</keyword>
<evidence type="ECO:0000256" key="4">
    <source>
        <dbReference type="ARBA" id="ARBA00010617"/>
    </source>
</evidence>
<evidence type="ECO:0000256" key="6">
    <source>
        <dbReference type="ARBA" id="ARBA00022723"/>
    </source>
</evidence>
<evidence type="ECO:0000256" key="8">
    <source>
        <dbReference type="ARBA" id="ARBA00023004"/>
    </source>
</evidence>
<evidence type="ECO:0000256" key="11">
    <source>
        <dbReference type="PIRSR" id="PIRSR602401-1"/>
    </source>
</evidence>
<accession>A0AAE0Y562</accession>
<evidence type="ECO:0000313" key="15">
    <source>
        <dbReference type="Proteomes" id="UP001283361"/>
    </source>
</evidence>
<dbReference type="GO" id="GO:0004497">
    <property type="term" value="F:monooxygenase activity"/>
    <property type="evidence" value="ECO:0007669"/>
    <property type="project" value="UniProtKB-KW"/>
</dbReference>
<dbReference type="Pfam" id="PF00067">
    <property type="entry name" value="p450"/>
    <property type="match status" value="1"/>
</dbReference>
<dbReference type="AlphaFoldDB" id="A0AAE0Y562"/>
<comment type="cofactor">
    <cofactor evidence="1 11">
        <name>heme</name>
        <dbReference type="ChEBI" id="CHEBI:30413"/>
    </cofactor>
</comment>
<dbReference type="InterPro" id="IPR002401">
    <property type="entry name" value="Cyt_P450_E_grp-I"/>
</dbReference>
<dbReference type="InterPro" id="IPR050476">
    <property type="entry name" value="Insect_CytP450_Detox"/>
</dbReference>
<evidence type="ECO:0000256" key="12">
    <source>
        <dbReference type="RuleBase" id="RU000461"/>
    </source>
</evidence>
<dbReference type="PRINTS" id="PR00463">
    <property type="entry name" value="EP450I"/>
</dbReference>
<comment type="subcellular location">
    <subcellularLocation>
        <location evidence="2">Nucleus</location>
    </subcellularLocation>
</comment>
<evidence type="ECO:0008006" key="16">
    <source>
        <dbReference type="Google" id="ProtNLM"/>
    </source>
</evidence>
<dbReference type="SUPFAM" id="SSF48264">
    <property type="entry name" value="Cytochrome P450"/>
    <property type="match status" value="1"/>
</dbReference>
<evidence type="ECO:0000256" key="10">
    <source>
        <dbReference type="ARBA" id="ARBA00023242"/>
    </source>
</evidence>
<keyword evidence="6 11" id="KW-0479">Metal-binding</keyword>
<keyword evidence="9 12" id="KW-0503">Monooxygenase</keyword>
<keyword evidence="15" id="KW-1185">Reference proteome</keyword>
<dbReference type="GO" id="GO:0020037">
    <property type="term" value="F:heme binding"/>
    <property type="evidence" value="ECO:0007669"/>
    <property type="project" value="InterPro"/>
</dbReference>
<dbReference type="Pfam" id="PF01125">
    <property type="entry name" value="BUD31"/>
    <property type="match status" value="1"/>
</dbReference>
<dbReference type="PROSITE" id="PS00086">
    <property type="entry name" value="CYTOCHROME_P450"/>
    <property type="match status" value="1"/>
</dbReference>
<dbReference type="GO" id="GO:0005506">
    <property type="term" value="F:iron ion binding"/>
    <property type="evidence" value="ECO:0007669"/>
    <property type="project" value="InterPro"/>
</dbReference>
<keyword evidence="13" id="KW-0812">Transmembrane</keyword>
<dbReference type="InterPro" id="IPR001128">
    <property type="entry name" value="Cyt_P450"/>
</dbReference>
<proteinExistence type="inferred from homology"/>
<dbReference type="GO" id="GO:0016705">
    <property type="term" value="F:oxidoreductase activity, acting on paired donors, with incorporation or reduction of molecular oxygen"/>
    <property type="evidence" value="ECO:0007669"/>
    <property type="project" value="InterPro"/>
</dbReference>
<keyword evidence="13" id="KW-0472">Membrane</keyword>
<sequence>MQGLLNTELFPEYFFNLTGFIFIVTVLLGFAFVYNSLWNVERWEKYGVKHVDMGIMELTNMAEVALGGQDATAGARKDHLVLFTRDVELIKTIGTTDFSNFYNHPEILATTSHFGQGLFFLRDEQWKRVRQIMSPTFSTSKLKGMSNVIQACATDMARVIEEHAREEKLVAVYNLASRFSASIIAKTAFGQEMDDKFFRRASKLFSDWPNKWQRNLVLILMRFPRFHRFLVQKLRIGFLDVCDVDSLVYLRSLLEHVIAERERAQRNGKGGDYKDLLQSLVAAKVAGDGRVGEGDRSSEVQGLSNGAGIRPEKTLTHDEVIAQSFIILFAGLETTASTLQYCLYLLASHPEIQEKVYTEMQEVVDSEHPTYEEISKLHYMEQVINETMRLLPPVSIVGRDAIETKTYGDITVPDGSTVYLAIKEIHKDPKHYPNPEVFDPERFNEEEKAKRDPFAFMPFGVGPRICIGSRLAMQELKTVLVHILRKVRFELNETTVPKKGEELKIIYFELPKPMYTIQIQKKREADIDFPEGKREAEAFWPIFRVHHQKSRYICDSVYRGKAISRQLHEYMYCSRENIADDILNAKCKKQDNEKLSWLRCVQVGDTNLNRQRSSSVFTVVVEDVLADTQMAASWVDLYNDYTILTMLIA</sequence>
<dbReference type="InterPro" id="IPR036396">
    <property type="entry name" value="Cyt_P450_sf"/>
</dbReference>
<comment type="caution">
    <text evidence="14">The sequence shown here is derived from an EMBL/GenBank/DDBJ whole genome shotgun (WGS) entry which is preliminary data.</text>
</comment>
<keyword evidence="7 12" id="KW-0560">Oxidoreductase</keyword>
<evidence type="ECO:0000256" key="9">
    <source>
        <dbReference type="ARBA" id="ARBA00023033"/>
    </source>
</evidence>
<dbReference type="CDD" id="cd11055">
    <property type="entry name" value="CYP3A-like"/>
    <property type="match status" value="1"/>
</dbReference>
<dbReference type="PRINTS" id="PR00385">
    <property type="entry name" value="P450"/>
</dbReference>
<organism evidence="14 15">
    <name type="scientific">Elysia crispata</name>
    <name type="common">lettuce slug</name>
    <dbReference type="NCBI Taxonomy" id="231223"/>
    <lineage>
        <taxon>Eukaryota</taxon>
        <taxon>Metazoa</taxon>
        <taxon>Spiralia</taxon>
        <taxon>Lophotrochozoa</taxon>
        <taxon>Mollusca</taxon>
        <taxon>Gastropoda</taxon>
        <taxon>Heterobranchia</taxon>
        <taxon>Euthyneura</taxon>
        <taxon>Panpulmonata</taxon>
        <taxon>Sacoglossa</taxon>
        <taxon>Placobranchoidea</taxon>
        <taxon>Plakobranchidae</taxon>
        <taxon>Elysia</taxon>
    </lineage>
</organism>
<name>A0AAE0Y562_9GAST</name>
<feature type="binding site" description="axial binding residue" evidence="11">
    <location>
        <position position="466"/>
    </location>
    <ligand>
        <name>heme</name>
        <dbReference type="ChEBI" id="CHEBI:30413"/>
    </ligand>
    <ligandPart>
        <name>Fe</name>
        <dbReference type="ChEBI" id="CHEBI:18248"/>
    </ligandPart>
</feature>
<dbReference type="EMBL" id="JAWDGP010006973">
    <property type="protein sequence ID" value="KAK3732333.1"/>
    <property type="molecule type" value="Genomic_DNA"/>
</dbReference>
<comment type="similarity">
    <text evidence="3">Belongs to the BUD31 (G10) family.</text>
</comment>
<evidence type="ECO:0000256" key="1">
    <source>
        <dbReference type="ARBA" id="ARBA00001971"/>
    </source>
</evidence>
<dbReference type="Proteomes" id="UP001283361">
    <property type="component" value="Unassembled WGS sequence"/>
</dbReference>
<dbReference type="PANTHER" id="PTHR24292:SF54">
    <property type="entry name" value="CYP9F3-RELATED"/>
    <property type="match status" value="1"/>
</dbReference>
<evidence type="ECO:0000256" key="2">
    <source>
        <dbReference type="ARBA" id="ARBA00004123"/>
    </source>
</evidence>
<dbReference type="PANTHER" id="PTHR24292">
    <property type="entry name" value="CYTOCHROME P450"/>
    <property type="match status" value="1"/>
</dbReference>
<evidence type="ECO:0000256" key="13">
    <source>
        <dbReference type="SAM" id="Phobius"/>
    </source>
</evidence>
<comment type="similarity">
    <text evidence="4 12">Belongs to the cytochrome P450 family.</text>
</comment>
<evidence type="ECO:0000256" key="5">
    <source>
        <dbReference type="ARBA" id="ARBA00022617"/>
    </source>
</evidence>
<evidence type="ECO:0000256" key="7">
    <source>
        <dbReference type="ARBA" id="ARBA00023002"/>
    </source>
</evidence>
<gene>
    <name evidence="14" type="ORF">RRG08_055916</name>
</gene>
<dbReference type="InterPro" id="IPR001748">
    <property type="entry name" value="BUD31"/>
</dbReference>
<dbReference type="InterPro" id="IPR017972">
    <property type="entry name" value="Cyt_P450_CS"/>
</dbReference>
<keyword evidence="8 11" id="KW-0408">Iron</keyword>
<keyword evidence="10" id="KW-0539">Nucleus</keyword>
<reference evidence="14" key="1">
    <citation type="journal article" date="2023" name="G3 (Bethesda)">
        <title>A reference genome for the long-term kleptoplast-retaining sea slug Elysia crispata morphotype clarki.</title>
        <authorList>
            <person name="Eastman K.E."/>
            <person name="Pendleton A.L."/>
            <person name="Shaikh M.A."/>
            <person name="Suttiyut T."/>
            <person name="Ogas R."/>
            <person name="Tomko P."/>
            <person name="Gavelis G."/>
            <person name="Widhalm J.R."/>
            <person name="Wisecaver J.H."/>
        </authorList>
    </citation>
    <scope>NUCLEOTIDE SEQUENCE</scope>
    <source>
        <strain evidence="14">ECLA1</strain>
    </source>
</reference>
<keyword evidence="5 11" id="KW-0349">Heme</keyword>
<dbReference type="Gene3D" id="1.10.630.10">
    <property type="entry name" value="Cytochrome P450"/>
    <property type="match status" value="1"/>
</dbReference>
<feature type="transmembrane region" description="Helical" evidence="13">
    <location>
        <begin position="13"/>
        <end position="34"/>
    </location>
</feature>